<reference evidence="1 2" key="1">
    <citation type="submission" date="2019-10" db="EMBL/GenBank/DDBJ databases">
        <title>Dictyobacter vulcani sp. nov., within the class Ktedonobacteria, isolated from soil of volcanic Mt. Zao.</title>
        <authorList>
            <person name="Zheng Y."/>
            <person name="Wang C.M."/>
            <person name="Sakai Y."/>
            <person name="Abe K."/>
            <person name="Yokota A."/>
            <person name="Yabe S."/>
        </authorList>
    </citation>
    <scope>NUCLEOTIDE SEQUENCE [LARGE SCALE GENOMIC DNA]</scope>
    <source>
        <strain evidence="1 2">W12</strain>
    </source>
</reference>
<keyword evidence="2" id="KW-1185">Reference proteome</keyword>
<accession>A0A5J4L0V8</accession>
<dbReference type="RefSeq" id="WP_151758781.1">
    <property type="nucleotide sequence ID" value="NZ_BKZW01000003.1"/>
</dbReference>
<proteinExistence type="predicted"/>
<dbReference type="Proteomes" id="UP000326912">
    <property type="component" value="Unassembled WGS sequence"/>
</dbReference>
<dbReference type="Gene3D" id="3.40.190.10">
    <property type="entry name" value="Periplasmic binding protein-like II"/>
    <property type="match status" value="1"/>
</dbReference>
<evidence type="ECO:0000313" key="2">
    <source>
        <dbReference type="Proteomes" id="UP000326912"/>
    </source>
</evidence>
<comment type="caution">
    <text evidence="1">The sequence shown here is derived from an EMBL/GenBank/DDBJ whole genome shotgun (WGS) entry which is preliminary data.</text>
</comment>
<evidence type="ECO:0000313" key="1">
    <source>
        <dbReference type="EMBL" id="GER91096.1"/>
    </source>
</evidence>
<name>A0A5J4L0V8_9CHLR</name>
<protein>
    <submittedName>
        <fullName evidence="1">Uncharacterized protein</fullName>
    </submittedName>
</protein>
<dbReference type="AlphaFoldDB" id="A0A5J4L0V8"/>
<organism evidence="1 2">
    <name type="scientific">Dictyobacter vulcani</name>
    <dbReference type="NCBI Taxonomy" id="2607529"/>
    <lineage>
        <taxon>Bacteria</taxon>
        <taxon>Bacillati</taxon>
        <taxon>Chloroflexota</taxon>
        <taxon>Ktedonobacteria</taxon>
        <taxon>Ktedonobacterales</taxon>
        <taxon>Dictyobacteraceae</taxon>
        <taxon>Dictyobacter</taxon>
    </lineage>
</organism>
<gene>
    <name evidence="1" type="ORF">KDW_52580</name>
</gene>
<sequence>MDSQQYLSSRYADTGRRWGQQDAAAWHGYPQFILHANGVKDANGKTVTSLNLDSLYTNQFLP</sequence>
<dbReference type="EMBL" id="BKZW01000003">
    <property type="protein sequence ID" value="GER91096.1"/>
    <property type="molecule type" value="Genomic_DNA"/>
</dbReference>